<dbReference type="CDD" id="cd16029">
    <property type="entry name" value="4-S"/>
    <property type="match status" value="1"/>
</dbReference>
<dbReference type="Pfam" id="PF00884">
    <property type="entry name" value="Sulfatase"/>
    <property type="match status" value="1"/>
</dbReference>
<gene>
    <name evidence="10" type="primary">LOC124295602</name>
</gene>
<evidence type="ECO:0000256" key="2">
    <source>
        <dbReference type="ARBA" id="ARBA00008779"/>
    </source>
</evidence>
<dbReference type="Proteomes" id="UP000829291">
    <property type="component" value="Chromosome 1"/>
</dbReference>
<evidence type="ECO:0000259" key="8">
    <source>
        <dbReference type="Pfam" id="PF00884"/>
    </source>
</evidence>
<proteinExistence type="inferred from homology"/>
<dbReference type="Gene3D" id="3.40.720.10">
    <property type="entry name" value="Alkaline Phosphatase, subunit A"/>
    <property type="match status" value="1"/>
</dbReference>
<evidence type="ECO:0000313" key="10">
    <source>
        <dbReference type="RefSeq" id="XP_046602102.1"/>
    </source>
</evidence>
<evidence type="ECO:0000256" key="3">
    <source>
        <dbReference type="ARBA" id="ARBA00022723"/>
    </source>
</evidence>
<accession>A0ABM3GPA5</accession>
<evidence type="ECO:0000256" key="7">
    <source>
        <dbReference type="SAM" id="SignalP"/>
    </source>
</evidence>
<dbReference type="InterPro" id="IPR024607">
    <property type="entry name" value="Sulfatase_CS"/>
</dbReference>
<protein>
    <submittedName>
        <fullName evidence="10">Arylsulfatase B isoform X1</fullName>
    </submittedName>
</protein>
<dbReference type="PANTHER" id="PTHR10342:SF273">
    <property type="entry name" value="RE14504P"/>
    <property type="match status" value="1"/>
</dbReference>
<dbReference type="Gene3D" id="3.30.1120.10">
    <property type="match status" value="1"/>
</dbReference>
<comment type="cofactor">
    <cofactor evidence="1">
        <name>Ca(2+)</name>
        <dbReference type="ChEBI" id="CHEBI:29108"/>
    </cofactor>
</comment>
<keyword evidence="6" id="KW-0325">Glycoprotein</keyword>
<dbReference type="GeneID" id="124295602"/>
<feature type="chain" id="PRO_5045901099" evidence="7">
    <location>
        <begin position="17"/>
        <end position="536"/>
    </location>
</feature>
<dbReference type="PANTHER" id="PTHR10342">
    <property type="entry name" value="ARYLSULFATASE"/>
    <property type="match status" value="1"/>
</dbReference>
<keyword evidence="4" id="KW-0378">Hydrolase</keyword>
<feature type="domain" description="Sulfatase N-terminal" evidence="8">
    <location>
        <begin position="19"/>
        <end position="339"/>
    </location>
</feature>
<keyword evidence="7" id="KW-0732">Signal</keyword>
<keyword evidence="9" id="KW-1185">Reference proteome</keyword>
<dbReference type="InterPro" id="IPR017850">
    <property type="entry name" value="Alkaline_phosphatase_core_sf"/>
</dbReference>
<reference evidence="10" key="1">
    <citation type="submission" date="2025-08" db="UniProtKB">
        <authorList>
            <consortium name="RefSeq"/>
        </authorList>
    </citation>
    <scope>IDENTIFICATION</scope>
    <source>
        <tissue evidence="10">Thorax and Abdomen</tissue>
    </source>
</reference>
<dbReference type="PROSITE" id="PS00523">
    <property type="entry name" value="SULFATASE_1"/>
    <property type="match status" value="1"/>
</dbReference>
<keyword evidence="5" id="KW-0106">Calcium</keyword>
<dbReference type="RefSeq" id="XP_046602102.1">
    <property type="nucleotide sequence ID" value="XM_046746146.1"/>
</dbReference>
<evidence type="ECO:0000313" key="9">
    <source>
        <dbReference type="Proteomes" id="UP000829291"/>
    </source>
</evidence>
<name>A0ABM3GPA5_NEOLC</name>
<evidence type="ECO:0000256" key="5">
    <source>
        <dbReference type="ARBA" id="ARBA00022837"/>
    </source>
</evidence>
<comment type="similarity">
    <text evidence="2">Belongs to the sulfatase family.</text>
</comment>
<keyword evidence="3" id="KW-0479">Metal-binding</keyword>
<sequence length="536" mass="59531">MELLTILFTVIPAVFSKNPNIVFILADDLGWNDVSFHGSGQIPTPNIDALAYTGLILNKYYVSAICTPSRSALMTGNHPIHTGMQHTVLFGAEPRGLPLNQKLLPQYLEELGYANHIVGKWHLGCYKKKYTPTFRGFRSHTGYWTGHQDYNDHTAMEDGYWGLDMRRGMQPAWDLHGQYSTDVFTKEAVSVINLHNTTQPLFLYIAHAAVHSGNPYNPLPAPDEKVAEFDYIKNYHRRRFAAMLSKLDDSVGIVVEALRQRDMLHNSIIVFSTDNGGPAAGFNLNAASNWPLRGVKNTLWEGGVRGVGLLWSSLLERPGRVSNQLFHITDWLPTLVAASGGDPLKLSIDGMNLWPALRTGSTSPRTEILHNIDDEYGNSAITIGDWKLLQGSTYNGVWDDWYGPSGRGDAYNIEAVIGSPAGQAVASVGFVIIAQKARDIREKASVSCTPKNVTLPVCSPLQAPCLFRIHEDPCEKNNLAHAYQDVVTTLQNQIKKWNTTAVTPANLPWDPRGNPKFWDHTWNNFGDYSGATTIFD</sequence>
<feature type="signal peptide" evidence="7">
    <location>
        <begin position="1"/>
        <end position="16"/>
    </location>
</feature>
<evidence type="ECO:0000256" key="1">
    <source>
        <dbReference type="ARBA" id="ARBA00001913"/>
    </source>
</evidence>
<organism evidence="9 10">
    <name type="scientific">Neodiprion lecontei</name>
    <name type="common">Redheaded pine sawfly</name>
    <dbReference type="NCBI Taxonomy" id="441921"/>
    <lineage>
        <taxon>Eukaryota</taxon>
        <taxon>Metazoa</taxon>
        <taxon>Ecdysozoa</taxon>
        <taxon>Arthropoda</taxon>
        <taxon>Hexapoda</taxon>
        <taxon>Insecta</taxon>
        <taxon>Pterygota</taxon>
        <taxon>Neoptera</taxon>
        <taxon>Endopterygota</taxon>
        <taxon>Hymenoptera</taxon>
        <taxon>Tenthredinoidea</taxon>
        <taxon>Diprionidae</taxon>
        <taxon>Diprioninae</taxon>
        <taxon>Neodiprion</taxon>
    </lineage>
</organism>
<dbReference type="InterPro" id="IPR047115">
    <property type="entry name" value="ARSB"/>
</dbReference>
<dbReference type="InterPro" id="IPR000917">
    <property type="entry name" value="Sulfatase_N"/>
</dbReference>
<evidence type="ECO:0000256" key="6">
    <source>
        <dbReference type="ARBA" id="ARBA00023180"/>
    </source>
</evidence>
<dbReference type="SUPFAM" id="SSF53649">
    <property type="entry name" value="Alkaline phosphatase-like"/>
    <property type="match status" value="1"/>
</dbReference>
<evidence type="ECO:0000256" key="4">
    <source>
        <dbReference type="ARBA" id="ARBA00022801"/>
    </source>
</evidence>